<organism evidence="3 4">
    <name type="scientific">Candidatus Allofournierella pullicola</name>
    <dbReference type="NCBI Taxonomy" id="2838596"/>
    <lineage>
        <taxon>Bacteria</taxon>
        <taxon>Bacillati</taxon>
        <taxon>Bacillota</taxon>
        <taxon>Clostridia</taxon>
        <taxon>Eubacteriales</taxon>
        <taxon>Oscillospiraceae</taxon>
        <taxon>Allofournierella</taxon>
    </lineage>
</organism>
<keyword evidence="1" id="KW-1133">Transmembrane helix</keyword>
<feature type="signal peptide" evidence="2">
    <location>
        <begin position="1"/>
        <end position="20"/>
    </location>
</feature>
<reference evidence="3" key="2">
    <citation type="submission" date="2021-04" db="EMBL/GenBank/DDBJ databases">
        <authorList>
            <person name="Gilroy R."/>
        </authorList>
    </citation>
    <scope>NUCLEOTIDE SEQUENCE</scope>
    <source>
        <strain evidence="3">2239</strain>
    </source>
</reference>
<feature type="transmembrane region" description="Helical" evidence="1">
    <location>
        <begin position="273"/>
        <end position="295"/>
    </location>
</feature>
<protein>
    <submittedName>
        <fullName evidence="3">Stage III sporulation protein AE</fullName>
    </submittedName>
</protein>
<feature type="transmembrane region" description="Helical" evidence="1">
    <location>
        <begin position="240"/>
        <end position="261"/>
    </location>
</feature>
<keyword evidence="1" id="KW-0812">Transmembrane</keyword>
<feature type="chain" id="PRO_5038781475" evidence="2">
    <location>
        <begin position="21"/>
        <end position="351"/>
    </location>
</feature>
<gene>
    <name evidence="3" type="ORF">H9865_04530</name>
</gene>
<feature type="transmembrane region" description="Helical" evidence="1">
    <location>
        <begin position="69"/>
        <end position="87"/>
    </location>
</feature>
<comment type="caution">
    <text evidence="3">The sequence shown here is derived from an EMBL/GenBank/DDBJ whole genome shotgun (WGS) entry which is preliminary data.</text>
</comment>
<evidence type="ECO:0000313" key="3">
    <source>
        <dbReference type="EMBL" id="HIX05362.1"/>
    </source>
</evidence>
<feature type="transmembrane region" description="Helical" evidence="1">
    <location>
        <begin position="179"/>
        <end position="195"/>
    </location>
</feature>
<feature type="transmembrane region" description="Helical" evidence="1">
    <location>
        <begin position="126"/>
        <end position="144"/>
    </location>
</feature>
<dbReference type="Pfam" id="PF09546">
    <property type="entry name" value="Spore_III_AE"/>
    <property type="match status" value="1"/>
</dbReference>
<feature type="transmembrane region" description="Helical" evidence="1">
    <location>
        <begin position="99"/>
        <end position="120"/>
    </location>
</feature>
<feature type="transmembrane region" description="Helical" evidence="1">
    <location>
        <begin position="207"/>
        <end position="228"/>
    </location>
</feature>
<keyword evidence="2" id="KW-0732">Signal</keyword>
<name>A0A9D1V3E7_9FIRM</name>
<dbReference type="Proteomes" id="UP000824193">
    <property type="component" value="Unassembled WGS sequence"/>
</dbReference>
<evidence type="ECO:0000313" key="4">
    <source>
        <dbReference type="Proteomes" id="UP000824193"/>
    </source>
</evidence>
<sequence length="351" mass="36445">MKRIICILFLLLVLPAAAFAEGESLPPDVQQVLDEPGITADEFQQASLSQMLSALFKTARQQFEKPVRLLIQLLGAALLGAMALALASRDDWSGPLESVCVLGMFTVSLAPALELVNTVAESVAQWQVYLVSFVPVFSGVLASCGQPTQAMVYSGMFLTMANFSAQVICAAALPVLQVYLALNTAGGLCGIGGVADGCELLAKAVKWLLGLVSVLFGAVLGLQSVLAQNADTLAMKTGKFLISSSIPVVGSVASDAMGSVLSGLRVLKGSLGFAAIAVLAIDFLPVLVQSAFYYLAYQLGGAVSKAFGLNRAGRVLEGMGQAVGICVSFLVFFFMLVVLSTALMITMGGGG</sequence>
<accession>A0A9D1V3E7</accession>
<proteinExistence type="predicted"/>
<dbReference type="EMBL" id="DXFW01000012">
    <property type="protein sequence ID" value="HIX05362.1"/>
    <property type="molecule type" value="Genomic_DNA"/>
</dbReference>
<dbReference type="InterPro" id="IPR014194">
    <property type="entry name" value="Spore_III_AE"/>
</dbReference>
<evidence type="ECO:0000256" key="2">
    <source>
        <dbReference type="SAM" id="SignalP"/>
    </source>
</evidence>
<keyword evidence="1" id="KW-0472">Membrane</keyword>
<dbReference type="AlphaFoldDB" id="A0A9D1V3E7"/>
<evidence type="ECO:0000256" key="1">
    <source>
        <dbReference type="SAM" id="Phobius"/>
    </source>
</evidence>
<reference evidence="3" key="1">
    <citation type="journal article" date="2021" name="PeerJ">
        <title>Extensive microbial diversity within the chicken gut microbiome revealed by metagenomics and culture.</title>
        <authorList>
            <person name="Gilroy R."/>
            <person name="Ravi A."/>
            <person name="Getino M."/>
            <person name="Pursley I."/>
            <person name="Horton D.L."/>
            <person name="Alikhan N.F."/>
            <person name="Baker D."/>
            <person name="Gharbi K."/>
            <person name="Hall N."/>
            <person name="Watson M."/>
            <person name="Adriaenssens E.M."/>
            <person name="Foster-Nyarko E."/>
            <person name="Jarju S."/>
            <person name="Secka A."/>
            <person name="Antonio M."/>
            <person name="Oren A."/>
            <person name="Chaudhuri R.R."/>
            <person name="La Ragione R."/>
            <person name="Hildebrand F."/>
            <person name="Pallen M.J."/>
        </authorList>
    </citation>
    <scope>NUCLEOTIDE SEQUENCE</scope>
    <source>
        <strain evidence="3">2239</strain>
    </source>
</reference>
<feature type="transmembrane region" description="Helical" evidence="1">
    <location>
        <begin position="322"/>
        <end position="345"/>
    </location>
</feature>